<dbReference type="PANTHER" id="PTHR36073">
    <property type="match status" value="1"/>
</dbReference>
<name>A0ABP0UW43_9BRYO</name>
<dbReference type="EMBL" id="OZ019899">
    <property type="protein sequence ID" value="CAK9231264.1"/>
    <property type="molecule type" value="Genomic_DNA"/>
</dbReference>
<reference evidence="3" key="1">
    <citation type="submission" date="2024-02" db="EMBL/GenBank/DDBJ databases">
        <authorList>
            <consortium name="ELIXIR-Norway"/>
            <consortium name="Elixir Norway"/>
        </authorList>
    </citation>
    <scope>NUCLEOTIDE SEQUENCE</scope>
</reference>
<feature type="coiled-coil region" evidence="1">
    <location>
        <begin position="101"/>
        <end position="128"/>
    </location>
</feature>
<evidence type="ECO:0000313" key="3">
    <source>
        <dbReference type="EMBL" id="CAK9231264.1"/>
    </source>
</evidence>
<feature type="transmembrane region" description="Helical" evidence="2">
    <location>
        <begin position="292"/>
        <end position="309"/>
    </location>
</feature>
<organism evidence="3 4">
    <name type="scientific">Sphagnum troendelagicum</name>
    <dbReference type="NCBI Taxonomy" id="128251"/>
    <lineage>
        <taxon>Eukaryota</taxon>
        <taxon>Viridiplantae</taxon>
        <taxon>Streptophyta</taxon>
        <taxon>Embryophyta</taxon>
        <taxon>Bryophyta</taxon>
        <taxon>Sphagnophytina</taxon>
        <taxon>Sphagnopsida</taxon>
        <taxon>Sphagnales</taxon>
        <taxon>Sphagnaceae</taxon>
        <taxon>Sphagnum</taxon>
    </lineage>
</organism>
<keyword evidence="2" id="KW-1133">Transmembrane helix</keyword>
<keyword evidence="2" id="KW-0812">Transmembrane</keyword>
<feature type="transmembrane region" description="Helical" evidence="2">
    <location>
        <begin position="260"/>
        <end position="280"/>
    </location>
</feature>
<protein>
    <submittedName>
        <fullName evidence="3">Uncharacterized protein</fullName>
    </submittedName>
</protein>
<feature type="transmembrane region" description="Helical" evidence="2">
    <location>
        <begin position="316"/>
        <end position="335"/>
    </location>
</feature>
<proteinExistence type="predicted"/>
<keyword evidence="2" id="KW-0472">Membrane</keyword>
<dbReference type="PANTHER" id="PTHR36073:SF1">
    <property type="entry name" value="OS01G0962100 PROTEIN"/>
    <property type="match status" value="1"/>
</dbReference>
<gene>
    <name evidence="3" type="ORF">CSSPTR1EN2_LOCUS20443</name>
</gene>
<sequence>MIGLLWSIGEGILCSATRPLWHLFWFLWHLYVSVWSAVLNWLSIIMWKPAWLLTAFRDKKEMELQLHVLQTNYEVITLHNGQLQKKLESYMRDRRRTIGALESEKETAIALRNRVKELERENQHLLENERYLKRGFAEATAKVLLATATLDAEGKPLELAKIDLQLDTQLDELQVEEGDANLDTEDELLQLEKRGSDLTLLQAKDVASNSPQGNFIQWPCLQPGHTTHSSIDHPRSLFRSDSKEFKDVGSPLVVESEQEVAFASSVFSAMLLTLVAVISWEAKDPCAPLRNALLMVVALSLANVVKFFTKVESRQGIYAVALISLNFFMLGTLAYPSLPYVGRFASVVLWSIGGRTFKLFGFESLRMSNLELQQSIERT</sequence>
<keyword evidence="4" id="KW-1185">Reference proteome</keyword>
<evidence type="ECO:0000256" key="2">
    <source>
        <dbReference type="SAM" id="Phobius"/>
    </source>
</evidence>
<dbReference type="Proteomes" id="UP001497512">
    <property type="component" value="Chromosome 7"/>
</dbReference>
<accession>A0ABP0UW43</accession>
<evidence type="ECO:0000313" key="4">
    <source>
        <dbReference type="Proteomes" id="UP001497512"/>
    </source>
</evidence>
<evidence type="ECO:0000256" key="1">
    <source>
        <dbReference type="SAM" id="Coils"/>
    </source>
</evidence>
<feature type="transmembrane region" description="Helical" evidence="2">
    <location>
        <begin position="25"/>
        <end position="47"/>
    </location>
</feature>
<keyword evidence="1" id="KW-0175">Coiled coil</keyword>